<evidence type="ECO:0000313" key="6">
    <source>
        <dbReference type="EMBL" id="CAK0867607.1"/>
    </source>
</evidence>
<dbReference type="Pfam" id="PF01027">
    <property type="entry name" value="Bax1-I"/>
    <property type="match status" value="1"/>
</dbReference>
<evidence type="ECO:0000256" key="4">
    <source>
        <dbReference type="ARBA" id="ARBA00023136"/>
    </source>
</evidence>
<keyword evidence="2" id="KW-0812">Transmembrane</keyword>
<protein>
    <recommendedName>
        <fullName evidence="8">Transmembrane 9 superfamily member</fullName>
    </recommendedName>
</protein>
<dbReference type="InterPro" id="IPR006214">
    <property type="entry name" value="Bax_inhibitor_1-related"/>
</dbReference>
<gene>
    <name evidence="6" type="ORF">PCOR1329_LOCUS54508</name>
</gene>
<sequence length="137" mass="14364">MGGMLSMGLMGMIMWGFLGSLFGFGGGLLYSACGAILFCGYIVFDTHRVMQVYGPDDAIVAAIELTWTSSTSSCTCSSYSPPCPGRTTEKVGGVAPTPRQRGLGARWPARPASGESPAATPPAFERRDREGGIGFGR</sequence>
<evidence type="ECO:0008006" key="8">
    <source>
        <dbReference type="Google" id="ProtNLM"/>
    </source>
</evidence>
<evidence type="ECO:0000313" key="7">
    <source>
        <dbReference type="Proteomes" id="UP001189429"/>
    </source>
</evidence>
<keyword evidence="4" id="KW-0472">Membrane</keyword>
<name>A0ABN9V479_9DINO</name>
<comment type="caution">
    <text evidence="6">The sequence shown here is derived from an EMBL/GenBank/DDBJ whole genome shotgun (WGS) entry which is preliminary data.</text>
</comment>
<dbReference type="EMBL" id="CAUYUJ010016660">
    <property type="protein sequence ID" value="CAK0867607.1"/>
    <property type="molecule type" value="Genomic_DNA"/>
</dbReference>
<evidence type="ECO:0000256" key="2">
    <source>
        <dbReference type="ARBA" id="ARBA00022692"/>
    </source>
</evidence>
<keyword evidence="3" id="KW-1133">Transmembrane helix</keyword>
<keyword evidence="7" id="KW-1185">Reference proteome</keyword>
<comment type="subcellular location">
    <subcellularLocation>
        <location evidence="1">Membrane</location>
        <topology evidence="1">Multi-pass membrane protein</topology>
    </subcellularLocation>
</comment>
<evidence type="ECO:0000256" key="3">
    <source>
        <dbReference type="ARBA" id="ARBA00022989"/>
    </source>
</evidence>
<accession>A0ABN9V479</accession>
<reference evidence="6" key="1">
    <citation type="submission" date="2023-10" db="EMBL/GenBank/DDBJ databases">
        <authorList>
            <person name="Chen Y."/>
            <person name="Shah S."/>
            <person name="Dougan E. K."/>
            <person name="Thang M."/>
            <person name="Chan C."/>
        </authorList>
    </citation>
    <scope>NUCLEOTIDE SEQUENCE [LARGE SCALE GENOMIC DNA]</scope>
</reference>
<dbReference type="Proteomes" id="UP001189429">
    <property type="component" value="Unassembled WGS sequence"/>
</dbReference>
<feature type="region of interest" description="Disordered" evidence="5">
    <location>
        <begin position="80"/>
        <end position="137"/>
    </location>
</feature>
<evidence type="ECO:0000256" key="5">
    <source>
        <dbReference type="SAM" id="MobiDB-lite"/>
    </source>
</evidence>
<organism evidence="6 7">
    <name type="scientific">Prorocentrum cordatum</name>
    <dbReference type="NCBI Taxonomy" id="2364126"/>
    <lineage>
        <taxon>Eukaryota</taxon>
        <taxon>Sar</taxon>
        <taxon>Alveolata</taxon>
        <taxon>Dinophyceae</taxon>
        <taxon>Prorocentrales</taxon>
        <taxon>Prorocentraceae</taxon>
        <taxon>Prorocentrum</taxon>
    </lineage>
</organism>
<proteinExistence type="predicted"/>
<evidence type="ECO:0000256" key="1">
    <source>
        <dbReference type="ARBA" id="ARBA00004141"/>
    </source>
</evidence>